<dbReference type="InterPro" id="IPR050300">
    <property type="entry name" value="GDXG_lipolytic_enzyme"/>
</dbReference>
<dbReference type="SUPFAM" id="SSF53474">
    <property type="entry name" value="alpha/beta-Hydrolases"/>
    <property type="match status" value="1"/>
</dbReference>
<accession>A0A2U9IID3</accession>
<evidence type="ECO:0000313" key="4">
    <source>
        <dbReference type="Proteomes" id="UP000248044"/>
    </source>
</evidence>
<evidence type="ECO:0000256" key="1">
    <source>
        <dbReference type="ARBA" id="ARBA00022801"/>
    </source>
</evidence>
<dbReference type="Pfam" id="PF07859">
    <property type="entry name" value="Abhydrolase_3"/>
    <property type="match status" value="1"/>
</dbReference>
<proteinExistence type="predicted"/>
<evidence type="ECO:0000313" key="3">
    <source>
        <dbReference type="EMBL" id="AWR95802.1"/>
    </source>
</evidence>
<organism evidence="3 4">
    <name type="scientific">Acidianus brierleyi</name>
    <dbReference type="NCBI Taxonomy" id="41673"/>
    <lineage>
        <taxon>Archaea</taxon>
        <taxon>Thermoproteota</taxon>
        <taxon>Thermoprotei</taxon>
        <taxon>Sulfolobales</taxon>
        <taxon>Sulfolobaceae</taxon>
        <taxon>Acidianus</taxon>
    </lineage>
</organism>
<dbReference type="Gene3D" id="3.40.50.1820">
    <property type="entry name" value="alpha/beta hydrolase"/>
    <property type="match status" value="1"/>
</dbReference>
<dbReference type="EMBL" id="CP029289">
    <property type="protein sequence ID" value="AWR95802.1"/>
    <property type="molecule type" value="Genomic_DNA"/>
</dbReference>
<dbReference type="KEGG" id="abri:DFR85_15670"/>
<keyword evidence="4" id="KW-1185">Reference proteome</keyword>
<protein>
    <submittedName>
        <fullName evidence="3">Alpha/beta hydrolase</fullName>
    </submittedName>
</protein>
<dbReference type="AlphaFoldDB" id="A0A2U9IID3"/>
<feature type="domain" description="Alpha/beta hydrolase fold-3" evidence="2">
    <location>
        <begin position="77"/>
        <end position="282"/>
    </location>
</feature>
<dbReference type="OrthoDB" id="33195at2157"/>
<keyword evidence="1 3" id="KW-0378">Hydrolase</keyword>
<dbReference type="PANTHER" id="PTHR48081:SF8">
    <property type="entry name" value="ALPHA_BETA HYDROLASE FOLD-3 DOMAIN-CONTAINING PROTEIN-RELATED"/>
    <property type="match status" value="1"/>
</dbReference>
<dbReference type="GO" id="GO:0016787">
    <property type="term" value="F:hydrolase activity"/>
    <property type="evidence" value="ECO:0007669"/>
    <property type="project" value="UniProtKB-KW"/>
</dbReference>
<evidence type="ECO:0000259" key="2">
    <source>
        <dbReference type="Pfam" id="PF07859"/>
    </source>
</evidence>
<gene>
    <name evidence="3" type="ORF">DFR85_15670</name>
</gene>
<reference evidence="3 4" key="1">
    <citation type="submission" date="2018-05" db="EMBL/GenBank/DDBJ databases">
        <title>Complete Genome Sequences of Extremely Thermoacidophilic, Metal-Mobilizing Type-Strain Members of the Archaeal Family Sulfolobaceae: Acidianus brierleyi DSM-1651T, Acidianus sulfidivorans DSM-18786T, Metallosphaera hakonensis DSM-7519T, and Metallosphaera prunae DSM-10039T.</title>
        <authorList>
            <person name="Counts J.A."/>
            <person name="Kelly R.M."/>
        </authorList>
    </citation>
    <scope>NUCLEOTIDE SEQUENCE [LARGE SCALE GENOMIC DNA]</scope>
    <source>
        <strain evidence="3 4">DSM 1651</strain>
    </source>
</reference>
<dbReference type="InterPro" id="IPR013094">
    <property type="entry name" value="AB_hydrolase_3"/>
</dbReference>
<dbReference type="Proteomes" id="UP000248044">
    <property type="component" value="Chromosome"/>
</dbReference>
<name>A0A2U9IID3_9CREN</name>
<dbReference type="FunFam" id="3.40.50.1820:FF:000089">
    <property type="entry name" value="Alpha/beta hydrolase"/>
    <property type="match status" value="1"/>
</dbReference>
<dbReference type="PANTHER" id="PTHR48081">
    <property type="entry name" value="AB HYDROLASE SUPERFAMILY PROTEIN C4A8.06C"/>
    <property type="match status" value="1"/>
</dbReference>
<dbReference type="InterPro" id="IPR029058">
    <property type="entry name" value="AB_hydrolase_fold"/>
</dbReference>
<sequence length="306" mass="34569">MPLDPQIKEMLNKISLPKIDLSKISIEDFRKSSNQLFNDPIQEPIGKTQDMEINGSNGKIRIRIYFPTEYKKKYPIIMYYHGGGFVFGNIETHDNICRLLSNMSGFAVISVDYRLAPEYKFPTAVIDSYDAVRWVADNGDKLDLDTSKIAVAGDSAGGNISASISLMDRDKGENIIKYQALIYPATNMVDNSPSINEFGEGYFLTYELMRFFGLSYFKEAKDALNPYASPIFGNLDKLPPSIVITAEYDPLRDQGELYSYLLRKNGNISTCTRYKGMIHGFLSFYRYVDAGKDAMAQIAGVLRYKL</sequence>